<feature type="compositionally biased region" description="Pro residues" evidence="3">
    <location>
        <begin position="146"/>
        <end position="155"/>
    </location>
</feature>
<gene>
    <name evidence="5" type="ORF">FKW77_009773</name>
</gene>
<dbReference type="SUPFAM" id="SSF47473">
    <property type="entry name" value="EF-hand"/>
    <property type="match status" value="1"/>
</dbReference>
<dbReference type="STRING" id="50376.A0A517L661"/>
<keyword evidence="2" id="KW-0106">Calcium</keyword>
<feature type="compositionally biased region" description="Low complexity" evidence="3">
    <location>
        <begin position="104"/>
        <end position="115"/>
    </location>
</feature>
<dbReference type="PANTHER" id="PTHR23049">
    <property type="entry name" value="MYOSIN REGULATORY LIGHT CHAIN 2"/>
    <property type="match status" value="1"/>
</dbReference>
<dbReference type="EMBL" id="CP042189">
    <property type="protein sequence ID" value="QDS71123.1"/>
    <property type="molecule type" value="Genomic_DNA"/>
</dbReference>
<proteinExistence type="predicted"/>
<keyword evidence="1" id="KW-0677">Repeat</keyword>
<reference evidence="5 6" key="1">
    <citation type="submission" date="2019-07" db="EMBL/GenBank/DDBJ databases">
        <title>Finished genome of Venturia effusa.</title>
        <authorList>
            <person name="Young C.A."/>
            <person name="Cox M.P."/>
            <person name="Ganley A.R.D."/>
            <person name="David W.J."/>
        </authorList>
    </citation>
    <scope>NUCLEOTIDE SEQUENCE [LARGE SCALE GENOMIC DNA]</scope>
    <source>
        <strain evidence="6">albino</strain>
    </source>
</reference>
<dbReference type="InterPro" id="IPR018247">
    <property type="entry name" value="EF_Hand_1_Ca_BS"/>
</dbReference>
<dbReference type="InterPro" id="IPR050403">
    <property type="entry name" value="Myosin_RLC"/>
</dbReference>
<name>A0A517L661_9PEZI</name>
<sequence length="341" mass="35778">MSNPPSPMKPAPLFNSSGRASPFRRPDSSLGRSPSALRGGSPGGSPLKLSNNTPSKFNTSTSSLAFSPPPTTGDDRSWLTTRGTNANLHTPGSPTKSPLPRVPSNSGSSTMQSSSYEEEATPTLRPALARSTTASTTATVKAASPLPSPALPPIPTTHRPLAPNDPLSSIPPPHLHTMRESFAVLDRANSGSVTASDVSQQLAELGLDTSASALSQYFPPGQPSINLSSYLNLLCADLTALSRQEELLAAFSAFDEDDSGQIDVGELRDALLTTLPEPGEGGRILSEREVDRVMDGFVGRRMFKKGAMGNNSGLGGKKEVFRYGDFVGGIWGATSEQKTEG</sequence>
<dbReference type="Proteomes" id="UP000316270">
    <property type="component" value="Chromosome 5"/>
</dbReference>
<dbReference type="InterPro" id="IPR002048">
    <property type="entry name" value="EF_hand_dom"/>
</dbReference>
<feature type="compositionally biased region" description="Polar residues" evidence="3">
    <location>
        <begin position="51"/>
        <end position="65"/>
    </location>
</feature>
<dbReference type="PROSITE" id="PS00018">
    <property type="entry name" value="EF_HAND_1"/>
    <property type="match status" value="1"/>
</dbReference>
<dbReference type="Gene3D" id="1.10.238.10">
    <property type="entry name" value="EF-hand"/>
    <property type="match status" value="1"/>
</dbReference>
<evidence type="ECO:0000256" key="1">
    <source>
        <dbReference type="ARBA" id="ARBA00022737"/>
    </source>
</evidence>
<feature type="compositionally biased region" description="Polar residues" evidence="3">
    <location>
        <begin position="78"/>
        <end position="96"/>
    </location>
</feature>
<protein>
    <recommendedName>
        <fullName evidence="4">EF-hand domain-containing protein</fullName>
    </recommendedName>
</protein>
<dbReference type="OrthoDB" id="429467at2759"/>
<evidence type="ECO:0000313" key="5">
    <source>
        <dbReference type="EMBL" id="QDS71123.1"/>
    </source>
</evidence>
<feature type="compositionally biased region" description="Pro residues" evidence="3">
    <location>
        <begin position="1"/>
        <end position="10"/>
    </location>
</feature>
<dbReference type="SMART" id="SM00054">
    <property type="entry name" value="EFh"/>
    <property type="match status" value="2"/>
</dbReference>
<dbReference type="CDD" id="cd00051">
    <property type="entry name" value="EFh"/>
    <property type="match status" value="1"/>
</dbReference>
<accession>A0A517L661</accession>
<feature type="domain" description="EF-hand" evidence="4">
    <location>
        <begin position="242"/>
        <end position="277"/>
    </location>
</feature>
<evidence type="ECO:0000256" key="3">
    <source>
        <dbReference type="SAM" id="MobiDB-lite"/>
    </source>
</evidence>
<evidence type="ECO:0000256" key="2">
    <source>
        <dbReference type="ARBA" id="ARBA00022837"/>
    </source>
</evidence>
<feature type="compositionally biased region" description="Low complexity" evidence="3">
    <location>
        <begin position="28"/>
        <end position="50"/>
    </location>
</feature>
<dbReference type="InterPro" id="IPR011992">
    <property type="entry name" value="EF-hand-dom_pair"/>
</dbReference>
<feature type="region of interest" description="Disordered" evidence="3">
    <location>
        <begin position="1"/>
        <end position="163"/>
    </location>
</feature>
<evidence type="ECO:0000313" key="6">
    <source>
        <dbReference type="Proteomes" id="UP000316270"/>
    </source>
</evidence>
<dbReference type="AlphaFoldDB" id="A0A517L661"/>
<keyword evidence="6" id="KW-1185">Reference proteome</keyword>
<feature type="compositionally biased region" description="Low complexity" evidence="3">
    <location>
        <begin position="127"/>
        <end position="145"/>
    </location>
</feature>
<dbReference type="GO" id="GO:0005509">
    <property type="term" value="F:calcium ion binding"/>
    <property type="evidence" value="ECO:0007669"/>
    <property type="project" value="InterPro"/>
</dbReference>
<feature type="domain" description="EF-hand" evidence="4">
    <location>
        <begin position="173"/>
        <end position="208"/>
    </location>
</feature>
<organism evidence="5 6">
    <name type="scientific">Venturia effusa</name>
    <dbReference type="NCBI Taxonomy" id="50376"/>
    <lineage>
        <taxon>Eukaryota</taxon>
        <taxon>Fungi</taxon>
        <taxon>Dikarya</taxon>
        <taxon>Ascomycota</taxon>
        <taxon>Pezizomycotina</taxon>
        <taxon>Dothideomycetes</taxon>
        <taxon>Pleosporomycetidae</taxon>
        <taxon>Venturiales</taxon>
        <taxon>Venturiaceae</taxon>
        <taxon>Venturia</taxon>
    </lineage>
</organism>
<dbReference type="PROSITE" id="PS50222">
    <property type="entry name" value="EF_HAND_2"/>
    <property type="match status" value="2"/>
</dbReference>
<evidence type="ECO:0000259" key="4">
    <source>
        <dbReference type="PROSITE" id="PS50222"/>
    </source>
</evidence>